<organism evidence="1">
    <name type="scientific">Kitasatospora sp. CMC57</name>
    <dbReference type="NCBI Taxonomy" id="3231513"/>
    <lineage>
        <taxon>Bacteria</taxon>
        <taxon>Bacillati</taxon>
        <taxon>Actinomycetota</taxon>
        <taxon>Actinomycetes</taxon>
        <taxon>Kitasatosporales</taxon>
        <taxon>Streptomycetaceae</taxon>
        <taxon>Kitasatospora</taxon>
    </lineage>
</organism>
<dbReference type="AlphaFoldDB" id="A0AB33K256"/>
<dbReference type="SUPFAM" id="SSF109604">
    <property type="entry name" value="HD-domain/PDEase-like"/>
    <property type="match status" value="1"/>
</dbReference>
<accession>A0AB33K256</accession>
<dbReference type="EMBL" id="AP035881">
    <property type="protein sequence ID" value="BFP49551.1"/>
    <property type="molecule type" value="Genomic_DNA"/>
</dbReference>
<evidence type="ECO:0000313" key="1">
    <source>
        <dbReference type="EMBL" id="BFP49551.1"/>
    </source>
</evidence>
<protein>
    <submittedName>
        <fullName evidence="1">HD domain-containing protein</fullName>
    </submittedName>
</protein>
<reference evidence="1" key="1">
    <citation type="submission" date="2024-07" db="EMBL/GenBank/DDBJ databases">
        <title>Complete genome sequences of cellulolytic bacteria, Kitasatospora sp. CMC57 and Streptomyces sp. CMC78, isolated from Japanese agricultural soil.</title>
        <authorList>
            <person name="Hashimoto T."/>
            <person name="Ito M."/>
            <person name="Iwamoto M."/>
            <person name="Fukahori D."/>
            <person name="Shoda T."/>
            <person name="Sakoda M."/>
            <person name="Morohoshi T."/>
            <person name="Mitsuboshi M."/>
            <person name="Nishizawa T."/>
        </authorList>
    </citation>
    <scope>NUCLEOTIDE SEQUENCE</scope>
    <source>
        <strain evidence="1">CMC57</strain>
    </source>
</reference>
<sequence length="171" mass="18227">MPTLSLADVDALVAEAHAGQFDKVGVPYIEHVRAVAAGVAPFGVGLRMAGLLHDVLEDTPVTADDLLRAGVPFSVVATVRRVTRVPGVGYPEMLRQVVTDQAATLLKIADNAHNSHPARAAALTEADRERLSERYRSARAVLWPAAAAEDVRTVLELVNPSLLPDLAARAR</sequence>
<name>A0AB33K256_9ACTN</name>
<dbReference type="RefSeq" id="WP_407991635.1">
    <property type="nucleotide sequence ID" value="NZ_AP035881.2"/>
</dbReference>
<dbReference type="Gene3D" id="1.10.3210.10">
    <property type="entry name" value="Hypothetical protein af1432"/>
    <property type="match status" value="1"/>
</dbReference>
<gene>
    <name evidence="1" type="ORF">KCMC57_59190</name>
</gene>
<proteinExistence type="predicted"/>